<reference evidence="2 3" key="1">
    <citation type="submission" date="2016-10" db="EMBL/GenBank/DDBJ databases">
        <authorList>
            <person name="de Groot N.N."/>
        </authorList>
    </citation>
    <scope>NUCLEOTIDE SEQUENCE [LARGE SCALE GENOMIC DNA]</scope>
    <source>
        <strain evidence="2 3">DSM 797</strain>
    </source>
</reference>
<dbReference type="InterPro" id="IPR000361">
    <property type="entry name" value="ATAP_core_dom"/>
</dbReference>
<organism evidence="2 3">
    <name type="scientific">Romboutsia lituseburensis DSM 797</name>
    <dbReference type="NCBI Taxonomy" id="1121325"/>
    <lineage>
        <taxon>Bacteria</taxon>
        <taxon>Bacillati</taxon>
        <taxon>Bacillota</taxon>
        <taxon>Clostridia</taxon>
        <taxon>Peptostreptococcales</taxon>
        <taxon>Peptostreptococcaceae</taxon>
        <taxon>Romboutsia</taxon>
    </lineage>
</organism>
<dbReference type="Gene3D" id="2.60.300.12">
    <property type="entry name" value="HesB-like domain"/>
    <property type="match status" value="1"/>
</dbReference>
<feature type="domain" description="Core" evidence="1">
    <location>
        <begin position="1"/>
        <end position="80"/>
    </location>
</feature>
<keyword evidence="3" id="KW-1185">Reference proteome</keyword>
<evidence type="ECO:0000313" key="3">
    <source>
        <dbReference type="Proteomes" id="UP000199068"/>
    </source>
</evidence>
<name>A0A1G9S3B5_9FIRM</name>
<evidence type="ECO:0000313" key="2">
    <source>
        <dbReference type="EMBL" id="SDM29760.1"/>
    </source>
</evidence>
<dbReference type="AlphaFoldDB" id="A0A1G9S3B5"/>
<dbReference type="Pfam" id="PF01521">
    <property type="entry name" value="Fe-S_biosyn"/>
    <property type="match status" value="1"/>
</dbReference>
<dbReference type="RefSeq" id="WP_092727185.1">
    <property type="nucleotide sequence ID" value="NZ_FNGW01000008.1"/>
</dbReference>
<gene>
    <name evidence="2" type="ORF">SAMN04515677_10866</name>
</gene>
<accession>A0A1G9S3B5</accession>
<proteinExistence type="predicted"/>
<dbReference type="EMBL" id="FNGW01000008">
    <property type="protein sequence ID" value="SDM29760.1"/>
    <property type="molecule type" value="Genomic_DNA"/>
</dbReference>
<dbReference type="SUPFAM" id="SSF89360">
    <property type="entry name" value="HesB-like domain"/>
    <property type="match status" value="1"/>
</dbReference>
<protein>
    <submittedName>
        <fullName evidence="2">Fe-S cluster assembly iron-binding protein IscA</fullName>
    </submittedName>
</protein>
<dbReference type="InterPro" id="IPR035903">
    <property type="entry name" value="HesB-like_dom_sf"/>
</dbReference>
<sequence>MKVTLPQTAIEVLKGILNENEDKPKNIRVYFAGFGCSGAFFAVALDEKKDTDLEYETNGLKFIMDKAEYEEYGDITIDDTGHGFLISVENMPKGGCSCDGGCTGCDN</sequence>
<dbReference type="Proteomes" id="UP000199068">
    <property type="component" value="Unassembled WGS sequence"/>
</dbReference>
<dbReference type="STRING" id="1121325.SAMN04515677_10866"/>
<evidence type="ECO:0000259" key="1">
    <source>
        <dbReference type="Pfam" id="PF01521"/>
    </source>
</evidence>